<reference evidence="2 3" key="1">
    <citation type="submission" date="2022-10" db="EMBL/GenBank/DDBJ databases">
        <title>High-quality genome sequences of two octocoral-associated bacteria, Endozoicomonas euniceicola EF212 and Endozoicomonas gorgoniicola PS125.</title>
        <authorList>
            <person name="Chiou Y.-J."/>
            <person name="Chen Y.-H."/>
        </authorList>
    </citation>
    <scope>NUCLEOTIDE SEQUENCE [LARGE SCALE GENOMIC DNA]</scope>
    <source>
        <strain evidence="2 3">PS125</strain>
    </source>
</reference>
<protein>
    <recommendedName>
        <fullName evidence="4">Tyr recombinase domain-containing protein</fullName>
    </recommendedName>
</protein>
<evidence type="ECO:0008006" key="4">
    <source>
        <dbReference type="Google" id="ProtNLM"/>
    </source>
</evidence>
<dbReference type="RefSeq" id="WP_262568762.1">
    <property type="nucleotide sequence ID" value="NZ_JAPFCC010000001.1"/>
</dbReference>
<dbReference type="Gene3D" id="1.10.443.10">
    <property type="entry name" value="Intergrase catalytic core"/>
    <property type="match status" value="1"/>
</dbReference>
<name>A0ABT3MVC1_9GAMM</name>
<proteinExistence type="predicted"/>
<dbReference type="InterPro" id="IPR013762">
    <property type="entry name" value="Integrase-like_cat_sf"/>
</dbReference>
<evidence type="ECO:0000313" key="2">
    <source>
        <dbReference type="EMBL" id="MCW7553329.1"/>
    </source>
</evidence>
<keyword evidence="1" id="KW-0233">DNA recombination</keyword>
<gene>
    <name evidence="2" type="ORF">NX722_11905</name>
</gene>
<dbReference type="InterPro" id="IPR011010">
    <property type="entry name" value="DNA_brk_join_enz"/>
</dbReference>
<evidence type="ECO:0000256" key="1">
    <source>
        <dbReference type="ARBA" id="ARBA00023172"/>
    </source>
</evidence>
<dbReference type="Proteomes" id="UP001209854">
    <property type="component" value="Unassembled WGS sequence"/>
</dbReference>
<organism evidence="2 3">
    <name type="scientific">Endozoicomonas gorgoniicola</name>
    <dbReference type="NCBI Taxonomy" id="1234144"/>
    <lineage>
        <taxon>Bacteria</taxon>
        <taxon>Pseudomonadati</taxon>
        <taxon>Pseudomonadota</taxon>
        <taxon>Gammaproteobacteria</taxon>
        <taxon>Oceanospirillales</taxon>
        <taxon>Endozoicomonadaceae</taxon>
        <taxon>Endozoicomonas</taxon>
    </lineage>
</organism>
<dbReference type="EMBL" id="JAPFCC010000001">
    <property type="protein sequence ID" value="MCW7553329.1"/>
    <property type="molecule type" value="Genomic_DNA"/>
</dbReference>
<sequence length="79" mass="9558">MRFHSFQHDGISRLFEQKMSIPEVAIRSGHKTWDNLRRYTHLIHKTPPDLWSRCKEMEAEFWSVNEPKGRREKAMFKGE</sequence>
<keyword evidence="3" id="KW-1185">Reference proteome</keyword>
<accession>A0ABT3MVC1</accession>
<dbReference type="SUPFAM" id="SSF56349">
    <property type="entry name" value="DNA breaking-rejoining enzymes"/>
    <property type="match status" value="1"/>
</dbReference>
<evidence type="ECO:0000313" key="3">
    <source>
        <dbReference type="Proteomes" id="UP001209854"/>
    </source>
</evidence>
<comment type="caution">
    <text evidence="2">The sequence shown here is derived from an EMBL/GenBank/DDBJ whole genome shotgun (WGS) entry which is preliminary data.</text>
</comment>